<dbReference type="SMART" id="SM00382">
    <property type="entry name" value="AAA"/>
    <property type="match status" value="1"/>
</dbReference>
<evidence type="ECO:0000256" key="3">
    <source>
        <dbReference type="SAM" id="MobiDB-lite"/>
    </source>
</evidence>
<dbReference type="InterPro" id="IPR017871">
    <property type="entry name" value="ABC_transporter-like_CS"/>
</dbReference>
<name>A0ABW0DEB3_STRFI</name>
<keyword evidence="6" id="KW-1185">Reference proteome</keyword>
<reference evidence="6" key="1">
    <citation type="journal article" date="2019" name="Int. J. Syst. Evol. Microbiol.">
        <title>The Global Catalogue of Microorganisms (GCM) 10K type strain sequencing project: providing services to taxonomists for standard genome sequencing and annotation.</title>
        <authorList>
            <consortium name="The Broad Institute Genomics Platform"/>
            <consortium name="The Broad Institute Genome Sequencing Center for Infectious Disease"/>
            <person name="Wu L."/>
            <person name="Ma J."/>
        </authorList>
    </citation>
    <scope>NUCLEOTIDE SEQUENCE [LARGE SCALE GENOMIC DNA]</scope>
    <source>
        <strain evidence="6">CCM 8479</strain>
    </source>
</reference>
<dbReference type="PANTHER" id="PTHR42794:SF2">
    <property type="entry name" value="ABC TRANSPORTER ATP-BINDING PROTEIN"/>
    <property type="match status" value="1"/>
</dbReference>
<dbReference type="Pfam" id="PF00005">
    <property type="entry name" value="ABC_tran"/>
    <property type="match status" value="1"/>
</dbReference>
<evidence type="ECO:0000313" key="6">
    <source>
        <dbReference type="Proteomes" id="UP001596156"/>
    </source>
</evidence>
<dbReference type="RefSeq" id="WP_344642603.1">
    <property type="nucleotide sequence ID" value="NZ_BAAASS010000002.1"/>
</dbReference>
<evidence type="ECO:0000256" key="2">
    <source>
        <dbReference type="ARBA" id="ARBA00022840"/>
    </source>
</evidence>
<dbReference type="GO" id="GO:0005524">
    <property type="term" value="F:ATP binding"/>
    <property type="evidence" value="ECO:0007669"/>
    <property type="project" value="UniProtKB-KW"/>
</dbReference>
<dbReference type="InterPro" id="IPR003593">
    <property type="entry name" value="AAA+_ATPase"/>
</dbReference>
<dbReference type="Proteomes" id="UP001596156">
    <property type="component" value="Unassembled WGS sequence"/>
</dbReference>
<evidence type="ECO:0000313" key="5">
    <source>
        <dbReference type="EMBL" id="MFC5228007.1"/>
    </source>
</evidence>
<organism evidence="5 6">
    <name type="scientific">Streptomyces fimbriatus</name>
    <dbReference type="NCBI Taxonomy" id="68197"/>
    <lineage>
        <taxon>Bacteria</taxon>
        <taxon>Bacillati</taxon>
        <taxon>Actinomycetota</taxon>
        <taxon>Actinomycetes</taxon>
        <taxon>Kitasatosporales</taxon>
        <taxon>Streptomycetaceae</taxon>
        <taxon>Streptomyces</taxon>
    </lineage>
</organism>
<sequence>MTAGRNPPANSDSDVYAFASTEEYAAAELSIGGLSARLSGIPVLHGVDLRVDAGEVLGVVGPNGAGKSTLLRCLYRALAPDTGTVLVDGADLLAMDAAASARYTAALPQESEPVSGLRVRRVVLLGRTAYLRAWENPTARDHWIAEEALRRVGAYELADRDIGTLSGGERQRVLLARALTQEPRVLVLDEPLNHLDIRHQLEALRTVRELGVTTVLAIHDLDLALRYCDRVCVLADGAVVAAGPPQEVLRPALMAEVFGVRSRQVEVEPGRYALWCEPLDTAEATGSTPTGPPGPPEPSKSAASAFSEEEPAC</sequence>
<evidence type="ECO:0000256" key="1">
    <source>
        <dbReference type="ARBA" id="ARBA00022741"/>
    </source>
</evidence>
<evidence type="ECO:0000259" key="4">
    <source>
        <dbReference type="PROSITE" id="PS50893"/>
    </source>
</evidence>
<keyword evidence="2 5" id="KW-0067">ATP-binding</keyword>
<dbReference type="InterPro" id="IPR003439">
    <property type="entry name" value="ABC_transporter-like_ATP-bd"/>
</dbReference>
<proteinExistence type="predicted"/>
<dbReference type="PANTHER" id="PTHR42794">
    <property type="entry name" value="HEMIN IMPORT ATP-BINDING PROTEIN HMUV"/>
    <property type="match status" value="1"/>
</dbReference>
<dbReference type="Gene3D" id="3.40.50.300">
    <property type="entry name" value="P-loop containing nucleotide triphosphate hydrolases"/>
    <property type="match status" value="1"/>
</dbReference>
<protein>
    <submittedName>
        <fullName evidence="5">ABC transporter ATP-binding protein</fullName>
    </submittedName>
</protein>
<feature type="domain" description="ABC transporter" evidence="4">
    <location>
        <begin position="29"/>
        <end position="261"/>
    </location>
</feature>
<keyword evidence="1" id="KW-0547">Nucleotide-binding</keyword>
<dbReference type="CDD" id="cd03214">
    <property type="entry name" value="ABC_Iron-Siderophores_B12_Hemin"/>
    <property type="match status" value="1"/>
</dbReference>
<dbReference type="PROSITE" id="PS00211">
    <property type="entry name" value="ABC_TRANSPORTER_1"/>
    <property type="match status" value="1"/>
</dbReference>
<dbReference type="EMBL" id="JBHSKL010000037">
    <property type="protein sequence ID" value="MFC5228007.1"/>
    <property type="molecule type" value="Genomic_DNA"/>
</dbReference>
<comment type="caution">
    <text evidence="5">The sequence shown here is derived from an EMBL/GenBank/DDBJ whole genome shotgun (WGS) entry which is preliminary data.</text>
</comment>
<accession>A0ABW0DEB3</accession>
<dbReference type="InterPro" id="IPR027417">
    <property type="entry name" value="P-loop_NTPase"/>
</dbReference>
<gene>
    <name evidence="5" type="ORF">ACFPN6_26235</name>
</gene>
<feature type="region of interest" description="Disordered" evidence="3">
    <location>
        <begin position="282"/>
        <end position="313"/>
    </location>
</feature>
<dbReference type="SUPFAM" id="SSF52540">
    <property type="entry name" value="P-loop containing nucleoside triphosphate hydrolases"/>
    <property type="match status" value="1"/>
</dbReference>
<dbReference type="PROSITE" id="PS50893">
    <property type="entry name" value="ABC_TRANSPORTER_2"/>
    <property type="match status" value="1"/>
</dbReference>